<comment type="caution">
    <text evidence="1">The sequence shown here is derived from an EMBL/GenBank/DDBJ whole genome shotgun (WGS) entry which is preliminary data.</text>
</comment>
<evidence type="ECO:0000313" key="2">
    <source>
        <dbReference type="Proteomes" id="UP001196413"/>
    </source>
</evidence>
<name>A0AAD5M0R1_PARTN</name>
<accession>A0AAD5M0R1</accession>
<dbReference type="EMBL" id="JAHQIW010000393">
    <property type="protein sequence ID" value="KAJ1347883.1"/>
    <property type="molecule type" value="Genomic_DNA"/>
</dbReference>
<proteinExistence type="predicted"/>
<dbReference type="Proteomes" id="UP001196413">
    <property type="component" value="Unassembled WGS sequence"/>
</dbReference>
<evidence type="ECO:0000313" key="1">
    <source>
        <dbReference type="EMBL" id="KAJ1347883.1"/>
    </source>
</evidence>
<reference evidence="1" key="1">
    <citation type="submission" date="2021-06" db="EMBL/GenBank/DDBJ databases">
        <title>Parelaphostrongylus tenuis whole genome reference sequence.</title>
        <authorList>
            <person name="Garwood T.J."/>
            <person name="Larsen P.A."/>
            <person name="Fountain-Jones N.M."/>
            <person name="Garbe J.R."/>
            <person name="Macchietto M.G."/>
            <person name="Kania S.A."/>
            <person name="Gerhold R.W."/>
            <person name="Richards J.E."/>
            <person name="Wolf T.M."/>
        </authorList>
    </citation>
    <scope>NUCLEOTIDE SEQUENCE</scope>
    <source>
        <strain evidence="1">MNPRO001-30</strain>
        <tissue evidence="1">Meninges</tissue>
    </source>
</reference>
<sequence>MDEILLRDWQKESTDGAMRIRTLTKRIAKFPYLSYSPGDAETRTHSQFLQNTRI</sequence>
<protein>
    <submittedName>
        <fullName evidence="1">Uncharacterized protein</fullName>
    </submittedName>
</protein>
<dbReference type="AlphaFoldDB" id="A0AAD5M0R1"/>
<organism evidence="1 2">
    <name type="scientific">Parelaphostrongylus tenuis</name>
    <name type="common">Meningeal worm</name>
    <dbReference type="NCBI Taxonomy" id="148309"/>
    <lineage>
        <taxon>Eukaryota</taxon>
        <taxon>Metazoa</taxon>
        <taxon>Ecdysozoa</taxon>
        <taxon>Nematoda</taxon>
        <taxon>Chromadorea</taxon>
        <taxon>Rhabditida</taxon>
        <taxon>Rhabditina</taxon>
        <taxon>Rhabditomorpha</taxon>
        <taxon>Strongyloidea</taxon>
        <taxon>Metastrongylidae</taxon>
        <taxon>Parelaphostrongylus</taxon>
    </lineage>
</organism>
<gene>
    <name evidence="1" type="ORF">KIN20_003049</name>
</gene>
<keyword evidence="2" id="KW-1185">Reference proteome</keyword>